<dbReference type="Proteomes" id="UP000016567">
    <property type="component" value="Unassembled WGS sequence"/>
</dbReference>
<dbReference type="PROSITE" id="PS00041">
    <property type="entry name" value="HTH_ARAC_FAMILY_1"/>
    <property type="match status" value="1"/>
</dbReference>
<organism evidence="5 6">
    <name type="scientific">Vibrio azureus NBRC 104587</name>
    <dbReference type="NCBI Taxonomy" id="1219077"/>
    <lineage>
        <taxon>Bacteria</taxon>
        <taxon>Pseudomonadati</taxon>
        <taxon>Pseudomonadota</taxon>
        <taxon>Gammaproteobacteria</taxon>
        <taxon>Vibrionales</taxon>
        <taxon>Vibrionaceae</taxon>
        <taxon>Vibrio</taxon>
    </lineage>
</organism>
<dbReference type="InterPro" id="IPR018062">
    <property type="entry name" value="HTH_AraC-typ_CS"/>
</dbReference>
<dbReference type="GO" id="GO:0043565">
    <property type="term" value="F:sequence-specific DNA binding"/>
    <property type="evidence" value="ECO:0007669"/>
    <property type="project" value="InterPro"/>
</dbReference>
<gene>
    <name evidence="5" type="ORF">VAZ01S_010_00430</name>
</gene>
<evidence type="ECO:0000256" key="3">
    <source>
        <dbReference type="ARBA" id="ARBA00023163"/>
    </source>
</evidence>
<dbReference type="PRINTS" id="PR00032">
    <property type="entry name" value="HTHARAC"/>
</dbReference>
<evidence type="ECO:0000313" key="5">
    <source>
        <dbReference type="EMBL" id="GAD74390.1"/>
    </source>
</evidence>
<dbReference type="SMART" id="SM00342">
    <property type="entry name" value="HTH_ARAC"/>
    <property type="match status" value="1"/>
</dbReference>
<sequence length="248" mass="29298">MNKADKENIYWLGEALQNLNQKQYSLLMSKFNLIECGNEIKYLSRSTSNYFFYFISEKPDSQLQKIIKLCEKQNKQLIVIKKNRSQCKSLIPLHIIAELNQSDKNISEDWVTRIANEYFLDYESKDRHLSKESSDIMQLNHKYSKMVSKYINDNIKKKLKEDQVAALCHYSPNHFSRLFHQTFGICFRDYVTELRISLAKKLLLKDSTKVSYIAYQCGYKDASYFGRIFKKKTGFSPANYRKKLINPN</sequence>
<dbReference type="GO" id="GO:0003700">
    <property type="term" value="F:DNA-binding transcription factor activity"/>
    <property type="evidence" value="ECO:0007669"/>
    <property type="project" value="InterPro"/>
</dbReference>
<dbReference type="eggNOG" id="COG2207">
    <property type="taxonomic scope" value="Bacteria"/>
</dbReference>
<dbReference type="SUPFAM" id="SSF46689">
    <property type="entry name" value="Homeodomain-like"/>
    <property type="match status" value="2"/>
</dbReference>
<dbReference type="InterPro" id="IPR009057">
    <property type="entry name" value="Homeodomain-like_sf"/>
</dbReference>
<feature type="domain" description="HTH araC/xylS-type" evidence="4">
    <location>
        <begin position="145"/>
        <end position="243"/>
    </location>
</feature>
<dbReference type="PROSITE" id="PS01124">
    <property type="entry name" value="HTH_ARAC_FAMILY_2"/>
    <property type="match status" value="1"/>
</dbReference>
<keyword evidence="1" id="KW-0805">Transcription regulation</keyword>
<dbReference type="STRING" id="1219077.VAZ01S_010_00430"/>
<reference evidence="5 6" key="1">
    <citation type="submission" date="2013-09" db="EMBL/GenBank/DDBJ databases">
        <title>Whole genome shotgun sequence of Vibrio azureus NBRC 104587.</title>
        <authorList>
            <person name="Isaki S."/>
            <person name="Hosoyama A."/>
            <person name="Numata M."/>
            <person name="Hashimoto M."/>
            <person name="Hosoyama Y."/>
            <person name="Tsuchikane K."/>
            <person name="Noguchi M."/>
            <person name="Hirakata S."/>
            <person name="Ichikawa N."/>
            <person name="Ohji S."/>
            <person name="Yamazoe A."/>
            <person name="Fujita N."/>
        </authorList>
    </citation>
    <scope>NUCLEOTIDE SEQUENCE [LARGE SCALE GENOMIC DNA]</scope>
    <source>
        <strain evidence="5 6">NBRC 104587</strain>
    </source>
</reference>
<accession>U3AKU6</accession>
<proteinExistence type="predicted"/>
<evidence type="ECO:0000256" key="1">
    <source>
        <dbReference type="ARBA" id="ARBA00023015"/>
    </source>
</evidence>
<dbReference type="RefSeq" id="WP_021708170.1">
    <property type="nucleotide sequence ID" value="NZ_BAOB01000036.1"/>
</dbReference>
<dbReference type="Pfam" id="PF12833">
    <property type="entry name" value="HTH_18"/>
    <property type="match status" value="1"/>
</dbReference>
<dbReference type="InterPro" id="IPR018060">
    <property type="entry name" value="HTH_AraC"/>
</dbReference>
<evidence type="ECO:0000256" key="2">
    <source>
        <dbReference type="ARBA" id="ARBA00023125"/>
    </source>
</evidence>
<dbReference type="PANTHER" id="PTHR43280:SF2">
    <property type="entry name" value="HTH-TYPE TRANSCRIPTIONAL REGULATOR EXSA"/>
    <property type="match status" value="1"/>
</dbReference>
<protein>
    <recommendedName>
        <fullName evidence="4">HTH araC/xylS-type domain-containing protein</fullName>
    </recommendedName>
</protein>
<dbReference type="EMBL" id="BATL01000010">
    <property type="protein sequence ID" value="GAD74390.1"/>
    <property type="molecule type" value="Genomic_DNA"/>
</dbReference>
<evidence type="ECO:0000259" key="4">
    <source>
        <dbReference type="PROSITE" id="PS01124"/>
    </source>
</evidence>
<evidence type="ECO:0000313" key="6">
    <source>
        <dbReference type="Proteomes" id="UP000016567"/>
    </source>
</evidence>
<dbReference type="PANTHER" id="PTHR43280">
    <property type="entry name" value="ARAC-FAMILY TRANSCRIPTIONAL REGULATOR"/>
    <property type="match status" value="1"/>
</dbReference>
<comment type="caution">
    <text evidence="5">The sequence shown here is derived from an EMBL/GenBank/DDBJ whole genome shotgun (WGS) entry which is preliminary data.</text>
</comment>
<keyword evidence="6" id="KW-1185">Reference proteome</keyword>
<dbReference type="AlphaFoldDB" id="U3AKU6"/>
<dbReference type="InterPro" id="IPR020449">
    <property type="entry name" value="Tscrpt_reg_AraC-type_HTH"/>
</dbReference>
<dbReference type="Gene3D" id="1.10.10.60">
    <property type="entry name" value="Homeodomain-like"/>
    <property type="match status" value="2"/>
</dbReference>
<keyword evidence="3" id="KW-0804">Transcription</keyword>
<name>U3AKU6_9VIBR</name>
<keyword evidence="2" id="KW-0238">DNA-binding</keyword>